<evidence type="ECO:0000256" key="2">
    <source>
        <dbReference type="ARBA" id="ARBA00023015"/>
    </source>
</evidence>
<dbReference type="InterPro" id="IPR000847">
    <property type="entry name" value="LysR_HTH_N"/>
</dbReference>
<dbReference type="Pfam" id="PF03466">
    <property type="entry name" value="LysR_substrate"/>
    <property type="match status" value="1"/>
</dbReference>
<sequence>MNRTSLERFCRNLDWNLLYTFLIIVEEKGVTKAAKRLLLTQPAITNALKRLENQFDCVLIDRNAGEFSLTKAGQLLYEECLEIYSGVSRIAAVLKDVREDVTGHVSIATATHAESPVIDAAFVRFHKTHPKATLSIKVATSGDVVTQVKRKTASCGIGLTTARQPGLTYEIIYRERFALYCGRLSPLFGRDDIRKEELAHEPYVTFPTDEPGGEMSEFAMARNKLGIEHSPVGRSYHLEELRRLIEIGVGVGPFPVHVARPYVEAKRLWRVTDFADLPIYDIALITNSKTRHNAAEAAFIEILRDEIKKVSLEDRSYLN</sequence>
<dbReference type="InterPro" id="IPR005119">
    <property type="entry name" value="LysR_subst-bd"/>
</dbReference>
<dbReference type="InterPro" id="IPR036390">
    <property type="entry name" value="WH_DNA-bd_sf"/>
</dbReference>
<comment type="similarity">
    <text evidence="1">Belongs to the LysR transcriptional regulatory family.</text>
</comment>
<evidence type="ECO:0000313" key="7">
    <source>
        <dbReference type="Proteomes" id="UP000199598"/>
    </source>
</evidence>
<evidence type="ECO:0000256" key="1">
    <source>
        <dbReference type="ARBA" id="ARBA00009437"/>
    </source>
</evidence>
<dbReference type="PRINTS" id="PR00039">
    <property type="entry name" value="HTHLYSR"/>
</dbReference>
<dbReference type="PROSITE" id="PS50931">
    <property type="entry name" value="HTH_LYSR"/>
    <property type="match status" value="1"/>
</dbReference>
<dbReference type="PANTHER" id="PTHR30126">
    <property type="entry name" value="HTH-TYPE TRANSCRIPTIONAL REGULATOR"/>
    <property type="match status" value="1"/>
</dbReference>
<proteinExistence type="inferred from homology"/>
<evidence type="ECO:0000313" key="6">
    <source>
        <dbReference type="EMBL" id="SFL02327.1"/>
    </source>
</evidence>
<comment type="caution">
    <text evidence="6">The sequence shown here is derived from an EMBL/GenBank/DDBJ whole genome shotgun (WGS) entry which is preliminary data.</text>
</comment>
<accession>A0A1I4ECM9</accession>
<dbReference type="Gene3D" id="1.10.10.10">
    <property type="entry name" value="Winged helix-like DNA-binding domain superfamily/Winged helix DNA-binding domain"/>
    <property type="match status" value="1"/>
</dbReference>
<keyword evidence="7" id="KW-1185">Reference proteome</keyword>
<dbReference type="Proteomes" id="UP000199598">
    <property type="component" value="Unassembled WGS sequence"/>
</dbReference>
<name>A0A1I4ECM9_9HYPH</name>
<organism evidence="6 7">
    <name type="scientific">Pseudovibrio ascidiaceicola</name>
    <dbReference type="NCBI Taxonomy" id="285279"/>
    <lineage>
        <taxon>Bacteria</taxon>
        <taxon>Pseudomonadati</taxon>
        <taxon>Pseudomonadota</taxon>
        <taxon>Alphaproteobacteria</taxon>
        <taxon>Hyphomicrobiales</taxon>
        <taxon>Stappiaceae</taxon>
        <taxon>Pseudovibrio</taxon>
    </lineage>
</organism>
<keyword evidence="2" id="KW-0805">Transcription regulation</keyword>
<dbReference type="PANTHER" id="PTHR30126:SF98">
    <property type="entry name" value="HTH-TYPE TRANSCRIPTIONAL ACTIVATOR BAUR"/>
    <property type="match status" value="1"/>
</dbReference>
<dbReference type="InterPro" id="IPR036388">
    <property type="entry name" value="WH-like_DNA-bd_sf"/>
</dbReference>
<dbReference type="SUPFAM" id="SSF53850">
    <property type="entry name" value="Periplasmic binding protein-like II"/>
    <property type="match status" value="1"/>
</dbReference>
<protein>
    <submittedName>
        <fullName evidence="6">DNA-binding transcriptional regulator, LysR family</fullName>
    </submittedName>
</protein>
<dbReference type="RefSeq" id="WP_093522973.1">
    <property type="nucleotide sequence ID" value="NZ_FOSK01000014.1"/>
</dbReference>
<reference evidence="6 7" key="1">
    <citation type="submission" date="2016-10" db="EMBL/GenBank/DDBJ databases">
        <authorList>
            <person name="Varghese N."/>
            <person name="Submissions S."/>
        </authorList>
    </citation>
    <scope>NUCLEOTIDE SEQUENCE [LARGE SCALE GENOMIC DNA]</scope>
    <source>
        <strain evidence="6 7">DSM 16392</strain>
    </source>
</reference>
<gene>
    <name evidence="6" type="ORF">SAMN04488518_11471</name>
</gene>
<evidence type="ECO:0000256" key="4">
    <source>
        <dbReference type="ARBA" id="ARBA00023163"/>
    </source>
</evidence>
<evidence type="ECO:0000256" key="3">
    <source>
        <dbReference type="ARBA" id="ARBA00023125"/>
    </source>
</evidence>
<keyword evidence="3 6" id="KW-0238">DNA-binding</keyword>
<dbReference type="GO" id="GO:0003677">
    <property type="term" value="F:DNA binding"/>
    <property type="evidence" value="ECO:0007669"/>
    <property type="project" value="UniProtKB-KW"/>
</dbReference>
<feature type="domain" description="HTH lysR-type" evidence="5">
    <location>
        <begin position="13"/>
        <end position="70"/>
    </location>
</feature>
<dbReference type="CDD" id="cd05466">
    <property type="entry name" value="PBP2_LTTR_substrate"/>
    <property type="match status" value="1"/>
</dbReference>
<dbReference type="EMBL" id="FOSK01000014">
    <property type="protein sequence ID" value="SFL02327.1"/>
    <property type="molecule type" value="Genomic_DNA"/>
</dbReference>
<keyword evidence="4" id="KW-0804">Transcription</keyword>
<dbReference type="Gene3D" id="3.40.190.290">
    <property type="match status" value="1"/>
</dbReference>
<dbReference type="SUPFAM" id="SSF46785">
    <property type="entry name" value="Winged helix' DNA-binding domain"/>
    <property type="match status" value="1"/>
</dbReference>
<evidence type="ECO:0000259" key="5">
    <source>
        <dbReference type="PROSITE" id="PS50931"/>
    </source>
</evidence>
<dbReference type="Pfam" id="PF00126">
    <property type="entry name" value="HTH_1"/>
    <property type="match status" value="1"/>
</dbReference>